<evidence type="ECO:0000313" key="2">
    <source>
        <dbReference type="Proteomes" id="UP000018780"/>
    </source>
</evidence>
<name>V9W035_9RHOB</name>
<dbReference type="HOGENOM" id="CLU_3119330_0_0_5"/>
<reference evidence="1 2" key="1">
    <citation type="submission" date="2013-09" db="EMBL/GenBank/DDBJ databases">
        <authorList>
            <consortium name="DOE Joint Genome Institute"/>
            <person name="Klenk H.-P."/>
            <person name="Huntemann M."/>
            <person name="Han J."/>
            <person name="Chen A."/>
            <person name="Kyrpides N."/>
            <person name="Mavromatis K."/>
            <person name="Markowitz V."/>
            <person name="Palaniappan K."/>
            <person name="Ivanova N."/>
            <person name="Schaumberg A."/>
            <person name="Pati A."/>
            <person name="Liolios K."/>
            <person name="Nordberg H.P."/>
            <person name="Cantor M.N."/>
            <person name="Hua S.X."/>
            <person name="Woyke T."/>
        </authorList>
    </citation>
    <scope>NUCLEOTIDE SEQUENCE [LARGE SCALE GENOMIC DNA]</scope>
    <source>
        <strain evidence="1 2">DSM 14336</strain>
    </source>
</reference>
<sequence length="50" mass="5574">MQTVTISGIGEFAVEARWRQMAKIGFAFLSKRGARFQLVAYFASSGEYPV</sequence>
<keyword evidence="2" id="KW-1185">Reference proteome</keyword>
<accession>V9W035</accession>
<organism evidence="1 2">
    <name type="scientific">Leisingera methylohalidivorans DSM 14336</name>
    <dbReference type="NCBI Taxonomy" id="999552"/>
    <lineage>
        <taxon>Bacteria</taxon>
        <taxon>Pseudomonadati</taxon>
        <taxon>Pseudomonadota</taxon>
        <taxon>Alphaproteobacteria</taxon>
        <taxon>Rhodobacterales</taxon>
        <taxon>Roseobacteraceae</taxon>
        <taxon>Leisingera</taxon>
    </lineage>
</organism>
<dbReference type="OrthoDB" id="7855097at2"/>
<evidence type="ECO:0000313" key="1">
    <source>
        <dbReference type="EMBL" id="AHD03000.1"/>
    </source>
</evidence>
<dbReference type="AlphaFoldDB" id="V9W035"/>
<proteinExistence type="predicted"/>
<dbReference type="RefSeq" id="WP_024089916.1">
    <property type="nucleotide sequence ID" value="NC_023135.1"/>
</dbReference>
<dbReference type="KEGG" id="lmd:METH_08260"/>
<gene>
    <name evidence="1" type="ORF">METH_08260</name>
</gene>
<dbReference type="PATRIC" id="fig|999552.6.peg.1661"/>
<dbReference type="Proteomes" id="UP000018780">
    <property type="component" value="Chromosome"/>
</dbReference>
<protein>
    <submittedName>
        <fullName evidence="1">Uncharacterized protein</fullName>
    </submittedName>
</protein>
<dbReference type="EMBL" id="CP006773">
    <property type="protein sequence ID" value="AHD03000.1"/>
    <property type="molecule type" value="Genomic_DNA"/>
</dbReference>